<dbReference type="EMBL" id="CP096659">
    <property type="protein sequence ID" value="UPV76013.1"/>
    <property type="molecule type" value="Genomic_DNA"/>
</dbReference>
<dbReference type="InterPro" id="IPR038389">
    <property type="entry name" value="PSMG2_sf"/>
</dbReference>
<dbReference type="Pfam" id="PF09754">
    <property type="entry name" value="PAC2"/>
    <property type="match status" value="1"/>
</dbReference>
<dbReference type="SUPFAM" id="SSF159659">
    <property type="entry name" value="Cgl1923-like"/>
    <property type="match status" value="1"/>
</dbReference>
<dbReference type="KEGG" id="halx:M0R89_08125"/>
<gene>
    <name evidence="1" type="ORF">M0R89_08125</name>
</gene>
<dbReference type="AlphaFoldDB" id="A0A8U0HZ00"/>
<dbReference type="RefSeq" id="WP_248652050.1">
    <property type="nucleotide sequence ID" value="NZ_CP096659.1"/>
</dbReference>
<dbReference type="PANTHER" id="PTHR35610">
    <property type="entry name" value="3-ISOPROPYLMALATE DEHYDRATASE-RELATED"/>
    <property type="match status" value="1"/>
</dbReference>
<dbReference type="Proteomes" id="UP000830729">
    <property type="component" value="Chromosome"/>
</dbReference>
<accession>A0A8U0HZ00</accession>
<protein>
    <submittedName>
        <fullName evidence="1">PAC2 family protein</fullName>
    </submittedName>
</protein>
<organism evidence="1 2">
    <name type="scientific">Halorussus limi</name>
    <dbReference type="NCBI Taxonomy" id="2938695"/>
    <lineage>
        <taxon>Archaea</taxon>
        <taxon>Methanobacteriati</taxon>
        <taxon>Methanobacteriota</taxon>
        <taxon>Stenosarchaea group</taxon>
        <taxon>Halobacteria</taxon>
        <taxon>Halobacteriales</taxon>
        <taxon>Haladaptataceae</taxon>
        <taxon>Halorussus</taxon>
    </lineage>
</organism>
<proteinExistence type="predicted"/>
<dbReference type="InterPro" id="IPR019151">
    <property type="entry name" value="Proteasome_assmbl_chaperone_2"/>
</dbReference>
<name>A0A8U0HZ00_9EURY</name>
<dbReference type="GeneID" id="72185158"/>
<sequence length="252" mass="26944">MPRTQANARFERRGEITAESPTLIVGMPENGVVGSIAVNQITEQLDLHHEGNIVSESFPPVATFGDGWVRDLVRVYAGNDPNVVIPHCDIALPPTATADLAACIVNDLAADFERAIVLAAVPAQTEEQVGEVTGVVTSESAADELREVGVPMESSVGFVGGASGAVLNDCYHASIPTTALIVKAHPYLPDPKAAKAVIEKALEPLVEFDIDTTALEEQSEEIRQQMEQIAQHYEQLMEGGEPIAVDDSSMYQ</sequence>
<dbReference type="Gene3D" id="3.40.50.10900">
    <property type="entry name" value="PAC-like subunit"/>
    <property type="match status" value="1"/>
</dbReference>
<evidence type="ECO:0000313" key="1">
    <source>
        <dbReference type="EMBL" id="UPV76013.1"/>
    </source>
</evidence>
<keyword evidence="2" id="KW-1185">Reference proteome</keyword>
<evidence type="ECO:0000313" key="2">
    <source>
        <dbReference type="Proteomes" id="UP000830729"/>
    </source>
</evidence>
<reference evidence="1 2" key="1">
    <citation type="submission" date="2022-04" db="EMBL/GenBank/DDBJ databases">
        <title>Diverse halophilic archaea isolated from saline environments.</title>
        <authorList>
            <person name="Cui H.-L."/>
        </authorList>
    </citation>
    <scope>NUCLEOTIDE SEQUENCE [LARGE SCALE GENOMIC DNA]</scope>
    <source>
        <strain evidence="1 2">XZYJT49</strain>
    </source>
</reference>